<keyword evidence="4" id="KW-1185">Reference proteome</keyword>
<feature type="transmembrane region" description="Helical" evidence="2">
    <location>
        <begin position="132"/>
        <end position="150"/>
    </location>
</feature>
<feature type="transmembrane region" description="Helical" evidence="2">
    <location>
        <begin position="7"/>
        <end position="27"/>
    </location>
</feature>
<feature type="transmembrane region" description="Helical" evidence="2">
    <location>
        <begin position="70"/>
        <end position="88"/>
    </location>
</feature>
<keyword evidence="2" id="KW-1133">Transmembrane helix</keyword>
<dbReference type="Proteomes" id="UP001497623">
    <property type="component" value="Unassembled WGS sequence"/>
</dbReference>
<keyword evidence="2" id="KW-0812">Transmembrane</keyword>
<feature type="region of interest" description="Disordered" evidence="1">
    <location>
        <begin position="198"/>
        <end position="243"/>
    </location>
</feature>
<dbReference type="AlphaFoldDB" id="A0AAV2R1C4"/>
<feature type="compositionally biased region" description="Basic and acidic residues" evidence="1">
    <location>
        <begin position="204"/>
        <end position="213"/>
    </location>
</feature>
<feature type="transmembrane region" description="Helical" evidence="2">
    <location>
        <begin position="33"/>
        <end position="49"/>
    </location>
</feature>
<evidence type="ECO:0000256" key="1">
    <source>
        <dbReference type="SAM" id="MobiDB-lite"/>
    </source>
</evidence>
<feature type="transmembrane region" description="Helical" evidence="2">
    <location>
        <begin position="162"/>
        <end position="185"/>
    </location>
</feature>
<keyword evidence="2" id="KW-0472">Membrane</keyword>
<protein>
    <submittedName>
        <fullName evidence="3">Uncharacterized protein</fullName>
    </submittedName>
</protein>
<evidence type="ECO:0000313" key="3">
    <source>
        <dbReference type="EMBL" id="CAL4110903.1"/>
    </source>
</evidence>
<evidence type="ECO:0000256" key="2">
    <source>
        <dbReference type="SAM" id="Phobius"/>
    </source>
</evidence>
<sequence length="281" mass="31687">MKAGEADLLVAWATLSSLVLGVLLMMITGDSMYILLCWVVRILMGFLIPRKGSMRDPRKYPSLRFRLWGLARSSSLLVALVAVVWWSVEMVEILLEPFSALMMAGMVLLVMATWFLPGLAEEEFNGLGGAKLALVVMATLGVFAKALDIIEPFEMLKSFVLSNMVVMVPVVLLFISPVIVQLLLFGDADKEEKMQLDEDEIEEENNHHLNESDHDADDDDDNNKNSSEDDCNEDEDNILEEIASEKDLEEIFKLIQEKNMNEKLSEASLFGRRKRMMTTSF</sequence>
<organism evidence="3 4">
    <name type="scientific">Meganyctiphanes norvegica</name>
    <name type="common">Northern krill</name>
    <name type="synonym">Thysanopoda norvegica</name>
    <dbReference type="NCBI Taxonomy" id="48144"/>
    <lineage>
        <taxon>Eukaryota</taxon>
        <taxon>Metazoa</taxon>
        <taxon>Ecdysozoa</taxon>
        <taxon>Arthropoda</taxon>
        <taxon>Crustacea</taxon>
        <taxon>Multicrustacea</taxon>
        <taxon>Malacostraca</taxon>
        <taxon>Eumalacostraca</taxon>
        <taxon>Eucarida</taxon>
        <taxon>Euphausiacea</taxon>
        <taxon>Euphausiidae</taxon>
        <taxon>Meganyctiphanes</taxon>
    </lineage>
</organism>
<feature type="compositionally biased region" description="Acidic residues" evidence="1">
    <location>
        <begin position="228"/>
        <end position="239"/>
    </location>
</feature>
<accession>A0AAV2R1C4</accession>
<comment type="caution">
    <text evidence="3">The sequence shown here is derived from an EMBL/GenBank/DDBJ whole genome shotgun (WGS) entry which is preliminary data.</text>
</comment>
<dbReference type="EMBL" id="CAXKWB010014522">
    <property type="protein sequence ID" value="CAL4110903.1"/>
    <property type="molecule type" value="Genomic_DNA"/>
</dbReference>
<reference evidence="3 4" key="1">
    <citation type="submission" date="2024-05" db="EMBL/GenBank/DDBJ databases">
        <authorList>
            <person name="Wallberg A."/>
        </authorList>
    </citation>
    <scope>NUCLEOTIDE SEQUENCE [LARGE SCALE GENOMIC DNA]</scope>
</reference>
<evidence type="ECO:0000313" key="4">
    <source>
        <dbReference type="Proteomes" id="UP001497623"/>
    </source>
</evidence>
<feature type="transmembrane region" description="Helical" evidence="2">
    <location>
        <begin position="100"/>
        <end position="120"/>
    </location>
</feature>
<proteinExistence type="predicted"/>
<gene>
    <name evidence="3" type="ORF">MNOR_LOCUS19502</name>
</gene>
<name>A0AAV2R1C4_MEGNR</name>